<dbReference type="AlphaFoldDB" id="A0A8T0SYG1"/>
<reference evidence="2 3" key="1">
    <citation type="submission" date="2020-05" db="EMBL/GenBank/DDBJ databases">
        <title>WGS assembly of Panicum virgatum.</title>
        <authorList>
            <person name="Lovell J.T."/>
            <person name="Jenkins J."/>
            <person name="Shu S."/>
            <person name="Juenger T.E."/>
            <person name="Schmutz J."/>
        </authorList>
    </citation>
    <scope>NUCLEOTIDE SEQUENCE [LARGE SCALE GENOMIC DNA]</scope>
    <source>
        <strain evidence="3">cv. AP13</strain>
    </source>
</reference>
<protein>
    <submittedName>
        <fullName evidence="2">Uncharacterized protein</fullName>
    </submittedName>
</protein>
<keyword evidence="3" id="KW-1185">Reference proteome</keyword>
<feature type="compositionally biased region" description="Polar residues" evidence="1">
    <location>
        <begin position="7"/>
        <end position="16"/>
    </location>
</feature>
<comment type="caution">
    <text evidence="2">The sequence shown here is derived from an EMBL/GenBank/DDBJ whole genome shotgun (WGS) entry which is preliminary data.</text>
</comment>
<proteinExistence type="predicted"/>
<sequence length="161" mass="17893">MRRFQRSSRYSSTISPTCHKRTIGRSSWPRRSTTTAHPPASTLSSEEMEIRIGKVGNLKNIANCKYSLKRGIVFLEEFQPEIISAHLTLIGCSIAPNIKGNAMKPLQVLFLFPEAFLPLRVIQPRLVEAIDKAVNHVDAPCMIGVVGATSPCCDAFLHLYL</sequence>
<evidence type="ECO:0000313" key="2">
    <source>
        <dbReference type="EMBL" id="KAG2601109.1"/>
    </source>
</evidence>
<name>A0A8T0SYG1_PANVG</name>
<dbReference type="EMBL" id="CM029045">
    <property type="protein sequence ID" value="KAG2601109.1"/>
    <property type="molecule type" value="Genomic_DNA"/>
</dbReference>
<organism evidence="2 3">
    <name type="scientific">Panicum virgatum</name>
    <name type="common">Blackwell switchgrass</name>
    <dbReference type="NCBI Taxonomy" id="38727"/>
    <lineage>
        <taxon>Eukaryota</taxon>
        <taxon>Viridiplantae</taxon>
        <taxon>Streptophyta</taxon>
        <taxon>Embryophyta</taxon>
        <taxon>Tracheophyta</taxon>
        <taxon>Spermatophyta</taxon>
        <taxon>Magnoliopsida</taxon>
        <taxon>Liliopsida</taxon>
        <taxon>Poales</taxon>
        <taxon>Poaceae</taxon>
        <taxon>PACMAD clade</taxon>
        <taxon>Panicoideae</taxon>
        <taxon>Panicodae</taxon>
        <taxon>Paniceae</taxon>
        <taxon>Panicinae</taxon>
        <taxon>Panicum</taxon>
        <taxon>Panicum sect. Hiantes</taxon>
    </lineage>
</organism>
<dbReference type="Proteomes" id="UP000823388">
    <property type="component" value="Chromosome 5K"/>
</dbReference>
<feature type="region of interest" description="Disordered" evidence="1">
    <location>
        <begin position="1"/>
        <end position="44"/>
    </location>
</feature>
<evidence type="ECO:0000256" key="1">
    <source>
        <dbReference type="SAM" id="MobiDB-lite"/>
    </source>
</evidence>
<accession>A0A8T0SYG1</accession>
<gene>
    <name evidence="2" type="ORF">PVAP13_5KG570314</name>
</gene>
<evidence type="ECO:0000313" key="3">
    <source>
        <dbReference type="Proteomes" id="UP000823388"/>
    </source>
</evidence>
<feature type="compositionally biased region" description="Polar residues" evidence="1">
    <location>
        <begin position="29"/>
        <end position="44"/>
    </location>
</feature>